<evidence type="ECO:0000256" key="19">
    <source>
        <dbReference type="ARBA" id="ARBA00075132"/>
    </source>
</evidence>
<evidence type="ECO:0000256" key="14">
    <source>
        <dbReference type="ARBA" id="ARBA00023027"/>
    </source>
</evidence>
<comment type="pathway">
    <text evidence="3">Cofactor biosynthesis; NAD(+) biosynthesis; NAD(+) from nicotinamide D-ribonucleotide: step 1/1.</text>
</comment>
<evidence type="ECO:0000313" key="23">
    <source>
        <dbReference type="Ensembl" id="ENSCMIP00000040271.1"/>
    </source>
</evidence>
<reference evidence="24" key="3">
    <citation type="journal article" date="2014" name="Nature">
        <title>Elephant shark genome provides unique insights into gnathostome evolution.</title>
        <authorList>
            <consortium name="International Elephant Shark Genome Sequencing Consortium"/>
            <person name="Venkatesh B."/>
            <person name="Lee A.P."/>
            <person name="Ravi V."/>
            <person name="Maurya A.K."/>
            <person name="Lian M.M."/>
            <person name="Swann J.B."/>
            <person name="Ohta Y."/>
            <person name="Flajnik M.F."/>
            <person name="Sutoh Y."/>
            <person name="Kasahara M."/>
            <person name="Hoon S."/>
            <person name="Gangu V."/>
            <person name="Roy S.W."/>
            <person name="Irimia M."/>
            <person name="Korzh V."/>
            <person name="Kondrychyn I."/>
            <person name="Lim Z.W."/>
            <person name="Tay B.H."/>
            <person name="Tohari S."/>
            <person name="Kong K.W."/>
            <person name="Ho S."/>
            <person name="Lorente-Galdos B."/>
            <person name="Quilez J."/>
            <person name="Marques-Bonet T."/>
            <person name="Raney B.J."/>
            <person name="Ingham P.W."/>
            <person name="Tay A."/>
            <person name="Hillier L.W."/>
            <person name="Minx P."/>
            <person name="Boehm T."/>
            <person name="Wilson R.K."/>
            <person name="Brenner S."/>
            <person name="Warren W.C."/>
        </authorList>
    </citation>
    <scope>NUCLEOTIDE SEQUENCE [LARGE SCALE GENOMIC DNA]</scope>
</reference>
<reference evidence="23" key="4">
    <citation type="submission" date="2025-08" db="UniProtKB">
        <authorList>
            <consortium name="Ensembl"/>
        </authorList>
    </citation>
    <scope>IDENTIFICATION</scope>
</reference>
<dbReference type="EC" id="2.7.7.18" evidence="7"/>
<evidence type="ECO:0000256" key="6">
    <source>
        <dbReference type="ARBA" id="ARBA00011881"/>
    </source>
</evidence>
<dbReference type="Pfam" id="PF01467">
    <property type="entry name" value="CTP_transf_like"/>
    <property type="match status" value="1"/>
</dbReference>
<dbReference type="GO" id="GO:0005759">
    <property type="term" value="C:mitochondrial matrix"/>
    <property type="evidence" value="ECO:0007669"/>
    <property type="project" value="UniProtKB-ARBA"/>
</dbReference>
<evidence type="ECO:0000256" key="5">
    <source>
        <dbReference type="ARBA" id="ARBA00007064"/>
    </source>
</evidence>
<dbReference type="PANTHER" id="PTHR12039:SF0">
    <property type="entry name" value="NICOTINAMIDE-NUCLEOTIDE ADENYLYLTRANSFERASE"/>
    <property type="match status" value="1"/>
</dbReference>
<accession>A0A4W3JLQ8</accession>
<dbReference type="GO" id="GO:0005524">
    <property type="term" value="F:ATP binding"/>
    <property type="evidence" value="ECO:0007669"/>
    <property type="project" value="UniProtKB-KW"/>
</dbReference>
<organism evidence="23 24">
    <name type="scientific">Callorhinchus milii</name>
    <name type="common">Ghost shark</name>
    <dbReference type="NCBI Taxonomy" id="7868"/>
    <lineage>
        <taxon>Eukaryota</taxon>
        <taxon>Metazoa</taxon>
        <taxon>Chordata</taxon>
        <taxon>Craniata</taxon>
        <taxon>Vertebrata</taxon>
        <taxon>Chondrichthyes</taxon>
        <taxon>Holocephali</taxon>
        <taxon>Chimaeriformes</taxon>
        <taxon>Callorhinchidae</taxon>
        <taxon>Callorhinchus</taxon>
    </lineage>
</organism>
<evidence type="ECO:0000256" key="7">
    <source>
        <dbReference type="ARBA" id="ARBA00012389"/>
    </source>
</evidence>
<evidence type="ECO:0000256" key="21">
    <source>
        <dbReference type="ARBA" id="ARBA00093425"/>
    </source>
</evidence>
<evidence type="ECO:0000256" key="13">
    <source>
        <dbReference type="ARBA" id="ARBA00022840"/>
    </source>
</evidence>
<evidence type="ECO:0000256" key="1">
    <source>
        <dbReference type="ARBA" id="ARBA00001946"/>
    </source>
</evidence>
<dbReference type="PANTHER" id="PTHR12039">
    <property type="entry name" value="NICOTINAMIDE MONONUCLEOTIDE ADENYLYLTRANSFERASE"/>
    <property type="match status" value="1"/>
</dbReference>
<comment type="pathway">
    <text evidence="4">Cofactor biosynthesis; NAD(+) biosynthesis; deamido-NAD(+) from nicotinate D-ribonucleotide: step 1/1.</text>
</comment>
<keyword evidence="12" id="KW-0547">Nucleotide-binding</keyword>
<evidence type="ECO:0000256" key="20">
    <source>
        <dbReference type="ARBA" id="ARBA00079369"/>
    </source>
</evidence>
<evidence type="ECO:0000259" key="22">
    <source>
        <dbReference type="Pfam" id="PF01467"/>
    </source>
</evidence>
<keyword evidence="15" id="KW-0496">Mitochondrion</keyword>
<gene>
    <name evidence="23" type="primary">nmnat3</name>
</gene>
<dbReference type="SUPFAM" id="SSF52374">
    <property type="entry name" value="Nucleotidylyl transferase"/>
    <property type="match status" value="1"/>
</dbReference>
<dbReference type="AlphaFoldDB" id="A0A4W3JLQ8"/>
<keyword evidence="24" id="KW-1185">Reference proteome</keyword>
<evidence type="ECO:0000256" key="3">
    <source>
        <dbReference type="ARBA" id="ARBA00004658"/>
    </source>
</evidence>
<reference evidence="23" key="5">
    <citation type="submission" date="2025-09" db="UniProtKB">
        <authorList>
            <consortium name="Ensembl"/>
        </authorList>
    </citation>
    <scope>IDENTIFICATION</scope>
</reference>
<comment type="function">
    <text evidence="21">Catalyzes the formation of NAD(+) from nicotinamide mononucleotide (NMN) and ATP. Can also use the deamidated form; nicotinic acid mononucleotide (NaMN) as substrate with the same efficiency. Can use triazofurin monophosphate (TrMP) as substrate. Can also use GTP and ITP as nucleotide donors. Also catalyzes the reverse reaction, i.e. the pyrophosphorolytic cleavage of NAD(+). For the pyrophosphorolytic activity, can use NAD(+), NADH, NaAD, nicotinic acid adenine dinucleotide phosphate (NHD), nicotinamide guanine dinucleotide (NGD) as substrates. Fails to cleave phosphorylated dinucleotides NADP(+), NADPH and NaADP(+). Protects against axonal degeneration following injury. May be involved in the maintenance of axonal integrity. Also functions as a stress-response chaperone protein that prevents toxic aggregation of proteins; this function may be independent of its NAD(+) synthesis activity.</text>
</comment>
<evidence type="ECO:0000256" key="9">
    <source>
        <dbReference type="ARBA" id="ARBA00022642"/>
    </source>
</evidence>
<evidence type="ECO:0000256" key="11">
    <source>
        <dbReference type="ARBA" id="ARBA00022695"/>
    </source>
</evidence>
<evidence type="ECO:0000313" key="24">
    <source>
        <dbReference type="Proteomes" id="UP000314986"/>
    </source>
</evidence>
<evidence type="ECO:0000256" key="17">
    <source>
        <dbReference type="ARBA" id="ARBA00048969"/>
    </source>
</evidence>
<evidence type="ECO:0000256" key="2">
    <source>
        <dbReference type="ARBA" id="ARBA00004173"/>
    </source>
</evidence>
<comment type="subunit">
    <text evidence="6">Homotetramer.</text>
</comment>
<evidence type="ECO:0000256" key="16">
    <source>
        <dbReference type="ARBA" id="ARBA00048514"/>
    </source>
</evidence>
<protein>
    <recommendedName>
        <fullName evidence="18">Nicotinamide/nicotinic acid mononucleotide adenylyltransferase 3</fullName>
        <ecNumber evidence="8">2.7.7.1</ecNumber>
        <ecNumber evidence="7">2.7.7.18</ecNumber>
    </recommendedName>
    <alternativeName>
        <fullName evidence="19">Nicotinamide-nucleotide adenylyltransferase 3</fullName>
    </alternativeName>
    <alternativeName>
        <fullName evidence="20">Nicotinate-nucleotide adenylyltransferase 3</fullName>
    </alternativeName>
</protein>
<evidence type="ECO:0000256" key="15">
    <source>
        <dbReference type="ARBA" id="ARBA00023128"/>
    </source>
</evidence>
<keyword evidence="14" id="KW-0520">NAD</keyword>
<comment type="subcellular location">
    <subcellularLocation>
        <location evidence="2">Mitochondrion</location>
    </subcellularLocation>
</comment>
<dbReference type="Proteomes" id="UP000314986">
    <property type="component" value="Unassembled WGS sequence"/>
</dbReference>
<keyword evidence="13" id="KW-0067">ATP-binding</keyword>
<proteinExistence type="inferred from homology"/>
<dbReference type="GO" id="GO:0004515">
    <property type="term" value="F:nicotinate-nucleotide adenylyltransferase activity"/>
    <property type="evidence" value="ECO:0007669"/>
    <property type="project" value="UniProtKB-EC"/>
</dbReference>
<keyword evidence="9" id="KW-0662">Pyridine nucleotide biosynthesis</keyword>
<evidence type="ECO:0000256" key="10">
    <source>
        <dbReference type="ARBA" id="ARBA00022679"/>
    </source>
</evidence>
<dbReference type="GO" id="GO:0000309">
    <property type="term" value="F:nicotinamide-nucleotide adenylyltransferase activity"/>
    <property type="evidence" value="ECO:0007669"/>
    <property type="project" value="UniProtKB-EC"/>
</dbReference>
<keyword evidence="11" id="KW-0548">Nucleotidyltransferase</keyword>
<feature type="domain" description="Cytidyltransferase-like" evidence="22">
    <location>
        <begin position="10"/>
        <end position="95"/>
    </location>
</feature>
<dbReference type="GeneTree" id="ENSGT00950000183179"/>
<name>A0A4W3JLQ8_CALMI</name>
<evidence type="ECO:0000256" key="4">
    <source>
        <dbReference type="ARBA" id="ARBA00005019"/>
    </source>
</evidence>
<dbReference type="InterPro" id="IPR004821">
    <property type="entry name" value="Cyt_trans-like"/>
</dbReference>
<dbReference type="Ensembl" id="ENSCMIT00000040843.1">
    <property type="protein sequence ID" value="ENSCMIP00000040271.1"/>
    <property type="gene ID" value="ENSCMIG00000016810.1"/>
</dbReference>
<keyword evidence="10" id="KW-0808">Transferase</keyword>
<comment type="catalytic activity">
    <reaction evidence="17">
        <text>beta-nicotinamide D-ribonucleotide + ATP + H(+) = diphosphate + NAD(+)</text>
        <dbReference type="Rhea" id="RHEA:21360"/>
        <dbReference type="ChEBI" id="CHEBI:14649"/>
        <dbReference type="ChEBI" id="CHEBI:15378"/>
        <dbReference type="ChEBI" id="CHEBI:30616"/>
        <dbReference type="ChEBI" id="CHEBI:33019"/>
        <dbReference type="ChEBI" id="CHEBI:57540"/>
        <dbReference type="EC" id="2.7.7.1"/>
    </reaction>
    <physiologicalReaction direction="left-to-right" evidence="17">
        <dbReference type="Rhea" id="RHEA:21361"/>
    </physiologicalReaction>
    <physiologicalReaction direction="right-to-left" evidence="17">
        <dbReference type="Rhea" id="RHEA:21362"/>
    </physiologicalReaction>
</comment>
<dbReference type="GO" id="GO:0009435">
    <property type="term" value="P:NAD+ biosynthetic process"/>
    <property type="evidence" value="ECO:0007669"/>
    <property type="project" value="TreeGrafter"/>
</dbReference>
<evidence type="ECO:0000256" key="8">
    <source>
        <dbReference type="ARBA" id="ARBA00012390"/>
    </source>
</evidence>
<comment type="cofactor">
    <cofactor evidence="1">
        <name>Mg(2+)</name>
        <dbReference type="ChEBI" id="CHEBI:18420"/>
    </cofactor>
</comment>
<dbReference type="InterPro" id="IPR051182">
    <property type="entry name" value="Euk_NMN_adenylyltrnsfrase"/>
</dbReference>
<comment type="similarity">
    <text evidence="5">Belongs to the eukaryotic NMN adenylyltransferase family.</text>
</comment>
<reference evidence="24" key="2">
    <citation type="journal article" date="2007" name="PLoS Biol.">
        <title>Survey sequencing and comparative analysis of the elephant shark (Callorhinchus milii) genome.</title>
        <authorList>
            <person name="Venkatesh B."/>
            <person name="Kirkness E.F."/>
            <person name="Loh Y.H."/>
            <person name="Halpern A.L."/>
            <person name="Lee A.P."/>
            <person name="Johnson J."/>
            <person name="Dandona N."/>
            <person name="Viswanathan L.D."/>
            <person name="Tay A."/>
            <person name="Venter J.C."/>
            <person name="Strausberg R.L."/>
            <person name="Brenner S."/>
        </authorList>
    </citation>
    <scope>NUCLEOTIDE SEQUENCE [LARGE SCALE GENOMIC DNA]</scope>
</reference>
<comment type="catalytic activity">
    <reaction evidence="16">
        <text>nicotinate beta-D-ribonucleotide + ATP + H(+) = deamido-NAD(+) + diphosphate</text>
        <dbReference type="Rhea" id="RHEA:22860"/>
        <dbReference type="ChEBI" id="CHEBI:15378"/>
        <dbReference type="ChEBI" id="CHEBI:30616"/>
        <dbReference type="ChEBI" id="CHEBI:33019"/>
        <dbReference type="ChEBI" id="CHEBI:57502"/>
        <dbReference type="ChEBI" id="CHEBI:58437"/>
        <dbReference type="EC" id="2.7.7.18"/>
    </reaction>
    <physiologicalReaction direction="left-to-right" evidence="16">
        <dbReference type="Rhea" id="RHEA:22861"/>
    </physiologicalReaction>
    <physiologicalReaction direction="right-to-left" evidence="16">
        <dbReference type="Rhea" id="RHEA:22862"/>
    </physiologicalReaction>
</comment>
<evidence type="ECO:0000256" key="12">
    <source>
        <dbReference type="ARBA" id="ARBA00022741"/>
    </source>
</evidence>
<sequence length="122" mass="13837">MVSKVPVVLLACGSFNPITNIHLRIFELARDHLHQTGLFKVIKGIISPVHDKYGKRGLVRGDHRIAMVQLAVRSSDWITEDAWECEQTHWLQTVKVLSSATAKVALWSRRFGNISHSEPVER</sequence>
<dbReference type="Gene3D" id="3.40.50.620">
    <property type="entry name" value="HUPs"/>
    <property type="match status" value="1"/>
</dbReference>
<reference evidence="24" key="1">
    <citation type="journal article" date="2006" name="Science">
        <title>Ancient noncoding elements conserved in the human genome.</title>
        <authorList>
            <person name="Venkatesh B."/>
            <person name="Kirkness E.F."/>
            <person name="Loh Y.H."/>
            <person name="Halpern A.L."/>
            <person name="Lee A.P."/>
            <person name="Johnson J."/>
            <person name="Dandona N."/>
            <person name="Viswanathan L.D."/>
            <person name="Tay A."/>
            <person name="Venter J.C."/>
            <person name="Strausberg R.L."/>
            <person name="Brenner S."/>
        </authorList>
    </citation>
    <scope>NUCLEOTIDE SEQUENCE [LARGE SCALE GENOMIC DNA]</scope>
</reference>
<dbReference type="EC" id="2.7.7.1" evidence="8"/>
<dbReference type="FunFam" id="3.40.50.620:FF:000221">
    <property type="entry name" value="Nicotinamide/nicotinic acid mononucleotide adenylyltransferase 3"/>
    <property type="match status" value="1"/>
</dbReference>
<evidence type="ECO:0000256" key="18">
    <source>
        <dbReference type="ARBA" id="ARBA00074013"/>
    </source>
</evidence>
<dbReference type="InterPro" id="IPR014729">
    <property type="entry name" value="Rossmann-like_a/b/a_fold"/>
</dbReference>